<proteinExistence type="predicted"/>
<keyword evidence="2" id="KW-1185">Reference proteome</keyword>
<dbReference type="EMBL" id="JANPWB010000006">
    <property type="protein sequence ID" value="KAJ1178596.1"/>
    <property type="molecule type" value="Genomic_DNA"/>
</dbReference>
<organism evidence="1 2">
    <name type="scientific">Pleurodeles waltl</name>
    <name type="common">Iberian ribbed newt</name>
    <dbReference type="NCBI Taxonomy" id="8319"/>
    <lineage>
        <taxon>Eukaryota</taxon>
        <taxon>Metazoa</taxon>
        <taxon>Chordata</taxon>
        <taxon>Craniata</taxon>
        <taxon>Vertebrata</taxon>
        <taxon>Euteleostomi</taxon>
        <taxon>Amphibia</taxon>
        <taxon>Batrachia</taxon>
        <taxon>Caudata</taxon>
        <taxon>Salamandroidea</taxon>
        <taxon>Salamandridae</taxon>
        <taxon>Pleurodelinae</taxon>
        <taxon>Pleurodeles</taxon>
    </lineage>
</organism>
<reference evidence="1" key="1">
    <citation type="journal article" date="2022" name="bioRxiv">
        <title>Sequencing and chromosome-scale assembly of the giantPleurodeles waltlgenome.</title>
        <authorList>
            <person name="Brown T."/>
            <person name="Elewa A."/>
            <person name="Iarovenko S."/>
            <person name="Subramanian E."/>
            <person name="Araus A.J."/>
            <person name="Petzold A."/>
            <person name="Susuki M."/>
            <person name="Suzuki K.-i.T."/>
            <person name="Hayashi T."/>
            <person name="Toyoda A."/>
            <person name="Oliveira C."/>
            <person name="Osipova E."/>
            <person name="Leigh N.D."/>
            <person name="Simon A."/>
            <person name="Yun M.H."/>
        </authorList>
    </citation>
    <scope>NUCLEOTIDE SEQUENCE</scope>
    <source>
        <strain evidence="1">20211129_DDA</strain>
        <tissue evidence="1">Liver</tissue>
    </source>
</reference>
<accession>A0AAV7TQQ6</accession>
<sequence>MALGTVALEALRVLRLRRNEVDSRLQKFDRSGRLLAWLVRGEQQRGPIRAIRLDSGAAVNTQAEINDTFKQYYSTLYAVKPPPPTAQLTDFFHTLPLAQLSIAQQRELEKPIDVEEIQLATTSS</sequence>
<gene>
    <name evidence="1" type="ORF">NDU88_003841</name>
</gene>
<dbReference type="AlphaFoldDB" id="A0AAV7TQQ6"/>
<dbReference type="Proteomes" id="UP001066276">
    <property type="component" value="Chromosome 3_2"/>
</dbReference>
<comment type="caution">
    <text evidence="1">The sequence shown here is derived from an EMBL/GenBank/DDBJ whole genome shotgun (WGS) entry which is preliminary data.</text>
</comment>
<evidence type="ECO:0000313" key="1">
    <source>
        <dbReference type="EMBL" id="KAJ1178596.1"/>
    </source>
</evidence>
<evidence type="ECO:0000313" key="2">
    <source>
        <dbReference type="Proteomes" id="UP001066276"/>
    </source>
</evidence>
<name>A0AAV7TQQ6_PLEWA</name>
<protein>
    <submittedName>
        <fullName evidence="1">Uncharacterized protein</fullName>
    </submittedName>
</protein>